<dbReference type="InterPro" id="IPR000742">
    <property type="entry name" value="EGF"/>
</dbReference>
<evidence type="ECO:0000313" key="17">
    <source>
        <dbReference type="EMBL" id="CAI9172114.1"/>
    </source>
</evidence>
<name>A0ABN8ZEA7_RANTA</name>
<dbReference type="PRINTS" id="PR00009">
    <property type="entry name" value="EGFTGF"/>
</dbReference>
<evidence type="ECO:0000256" key="4">
    <source>
        <dbReference type="ARBA" id="ARBA00022536"/>
    </source>
</evidence>
<feature type="transmembrane region" description="Helical" evidence="14">
    <location>
        <begin position="111"/>
        <end position="133"/>
    </location>
</feature>
<dbReference type="PANTHER" id="PTHR10740:SF11">
    <property type="entry name" value="PROEPIREGULIN"/>
    <property type="match status" value="1"/>
</dbReference>
<dbReference type="PROSITE" id="PS01186">
    <property type="entry name" value="EGF_2"/>
    <property type="match status" value="2"/>
</dbReference>
<evidence type="ECO:0000256" key="11">
    <source>
        <dbReference type="ARBA" id="ARBA00023180"/>
    </source>
</evidence>
<feature type="compositionally biased region" description="Low complexity" evidence="13">
    <location>
        <begin position="192"/>
        <end position="201"/>
    </location>
</feature>
<dbReference type="Proteomes" id="UP001176941">
    <property type="component" value="Chromosome 32"/>
</dbReference>
<feature type="domain" description="EGF-like" evidence="16">
    <location>
        <begin position="276"/>
        <end position="316"/>
    </location>
</feature>
<keyword evidence="8" id="KW-0339">Growth factor</keyword>
<keyword evidence="18" id="KW-1185">Reference proteome</keyword>
<keyword evidence="5 14" id="KW-0812">Transmembrane</keyword>
<proteinExistence type="predicted"/>
<dbReference type="SUPFAM" id="SSF57196">
    <property type="entry name" value="EGF/Laminin"/>
    <property type="match status" value="2"/>
</dbReference>
<feature type="domain" description="EGF-like" evidence="16">
    <location>
        <begin position="56"/>
        <end position="96"/>
    </location>
</feature>
<evidence type="ECO:0000256" key="6">
    <source>
        <dbReference type="ARBA" id="ARBA00022729"/>
    </source>
</evidence>
<gene>
    <name evidence="17" type="ORF">MRATA1EN1_LOCUS21076</name>
</gene>
<evidence type="ECO:0000256" key="5">
    <source>
        <dbReference type="ARBA" id="ARBA00022692"/>
    </source>
</evidence>
<protein>
    <recommendedName>
        <fullName evidence="16">EGF-like domain-containing protein</fullName>
    </recommendedName>
</protein>
<feature type="chain" id="PRO_5046062234" description="EGF-like domain-containing protein" evidence="15">
    <location>
        <begin position="24"/>
        <end position="381"/>
    </location>
</feature>
<keyword evidence="9 14" id="KW-0472">Membrane</keyword>
<comment type="subcellular location">
    <subcellularLocation>
        <location evidence="1">Membrane</location>
        <topology evidence="1">Single-pass type I membrane protein</topology>
    </subcellularLocation>
    <subcellularLocation>
        <location evidence="2">Secreted</location>
    </subcellularLocation>
</comment>
<reference evidence="17" key="1">
    <citation type="submission" date="2023-04" db="EMBL/GenBank/DDBJ databases">
        <authorList>
            <consortium name="ELIXIR-Norway"/>
        </authorList>
    </citation>
    <scope>NUCLEOTIDE SEQUENCE [LARGE SCALE GENOMIC DNA]</scope>
</reference>
<feature type="region of interest" description="Disordered" evidence="13">
    <location>
        <begin position="189"/>
        <end position="220"/>
    </location>
</feature>
<keyword evidence="7 14" id="KW-1133">Transmembrane helix</keyword>
<dbReference type="Gene3D" id="2.10.25.10">
    <property type="entry name" value="Laminin"/>
    <property type="match status" value="2"/>
</dbReference>
<evidence type="ECO:0000256" key="3">
    <source>
        <dbReference type="ARBA" id="ARBA00022525"/>
    </source>
</evidence>
<dbReference type="SMART" id="SM00181">
    <property type="entry name" value="EGF"/>
    <property type="match status" value="2"/>
</dbReference>
<feature type="disulfide bond" evidence="12">
    <location>
        <begin position="306"/>
        <end position="315"/>
    </location>
</feature>
<evidence type="ECO:0000256" key="2">
    <source>
        <dbReference type="ARBA" id="ARBA00004613"/>
    </source>
</evidence>
<keyword evidence="10 12" id="KW-1015">Disulfide bond</keyword>
<evidence type="ECO:0000256" key="13">
    <source>
        <dbReference type="SAM" id="MobiDB-lite"/>
    </source>
</evidence>
<accession>A0ABN8ZEA7</accession>
<comment type="caution">
    <text evidence="12">Lacks conserved residue(s) required for the propagation of feature annotation.</text>
</comment>
<keyword evidence="4 12" id="KW-0245">EGF-like domain</keyword>
<keyword evidence="3" id="KW-0964">Secreted</keyword>
<evidence type="ECO:0000256" key="8">
    <source>
        <dbReference type="ARBA" id="ARBA00023030"/>
    </source>
</evidence>
<dbReference type="EMBL" id="OX459968">
    <property type="protein sequence ID" value="CAI9172114.1"/>
    <property type="molecule type" value="Genomic_DNA"/>
</dbReference>
<organism evidence="17 18">
    <name type="scientific">Rangifer tarandus platyrhynchus</name>
    <name type="common">Svalbard reindeer</name>
    <dbReference type="NCBI Taxonomy" id="3082113"/>
    <lineage>
        <taxon>Eukaryota</taxon>
        <taxon>Metazoa</taxon>
        <taxon>Chordata</taxon>
        <taxon>Craniata</taxon>
        <taxon>Vertebrata</taxon>
        <taxon>Euteleostomi</taxon>
        <taxon>Mammalia</taxon>
        <taxon>Eutheria</taxon>
        <taxon>Laurasiatheria</taxon>
        <taxon>Artiodactyla</taxon>
        <taxon>Ruminantia</taxon>
        <taxon>Pecora</taxon>
        <taxon>Cervidae</taxon>
        <taxon>Odocoileinae</taxon>
        <taxon>Rangifer</taxon>
    </lineage>
</organism>
<evidence type="ECO:0000256" key="14">
    <source>
        <dbReference type="SAM" id="Phobius"/>
    </source>
</evidence>
<evidence type="ECO:0000256" key="12">
    <source>
        <dbReference type="PROSITE-ProRule" id="PRU00076"/>
    </source>
</evidence>
<sequence length="381" mass="42538">MDFGVPISVYLLINAMTALTGEAARTLSPPVTTQQSNWTVNKTAADYTEVPIALKFSHPCLEDHHSYCINGVCAFHHELEKAICRCFTGYTGERCEHLTLTSYAVDSYEKYIAIGIGVGLLLSGFLVIFYCYIRKRYLKLKSPYNICSGGRPLCSEREDDVRTVLRPLLPRADYETAGTVYLTPLSPAAAQPDASRSRPQPAAAPVPRAPPHTLTGRRMEPRRARRVPTLLLVLVFYLLQAVFSTTVIPSCIPGESGDNCTALVQTEDNPRVAQVSITKCSADMNGYCLHGQCIYLVDMSENYCRCEVGYTGVRCEHFFLTVQKPLSKEYVALTVILVILFLVIVAGSIYYFCRWYRNQKSKEPKKEYERVTSGDPALPQV</sequence>
<evidence type="ECO:0000259" key="16">
    <source>
        <dbReference type="PROSITE" id="PS50026"/>
    </source>
</evidence>
<keyword evidence="11" id="KW-0325">Glycoprotein</keyword>
<evidence type="ECO:0000256" key="10">
    <source>
        <dbReference type="ARBA" id="ARBA00023157"/>
    </source>
</evidence>
<evidence type="ECO:0000256" key="15">
    <source>
        <dbReference type="SAM" id="SignalP"/>
    </source>
</evidence>
<evidence type="ECO:0000256" key="9">
    <source>
        <dbReference type="ARBA" id="ARBA00023136"/>
    </source>
</evidence>
<dbReference type="PANTHER" id="PTHR10740">
    <property type="entry name" value="TRANSFORMING GROWTH FACTOR ALPHA"/>
    <property type="match status" value="1"/>
</dbReference>
<feature type="signal peptide" evidence="15">
    <location>
        <begin position="1"/>
        <end position="23"/>
    </location>
</feature>
<dbReference type="PROSITE" id="PS00022">
    <property type="entry name" value="EGF_1"/>
    <property type="match status" value="2"/>
</dbReference>
<feature type="transmembrane region" description="Helical" evidence="14">
    <location>
        <begin position="227"/>
        <end position="248"/>
    </location>
</feature>
<evidence type="ECO:0000256" key="7">
    <source>
        <dbReference type="ARBA" id="ARBA00022989"/>
    </source>
</evidence>
<keyword evidence="6 15" id="KW-0732">Signal</keyword>
<feature type="transmembrane region" description="Helical" evidence="14">
    <location>
        <begin position="330"/>
        <end position="353"/>
    </location>
</feature>
<evidence type="ECO:0000313" key="18">
    <source>
        <dbReference type="Proteomes" id="UP001176941"/>
    </source>
</evidence>
<dbReference type="PROSITE" id="PS50026">
    <property type="entry name" value="EGF_3"/>
    <property type="match status" value="2"/>
</dbReference>
<evidence type="ECO:0000256" key="1">
    <source>
        <dbReference type="ARBA" id="ARBA00004479"/>
    </source>
</evidence>
<feature type="disulfide bond" evidence="12">
    <location>
        <begin position="86"/>
        <end position="95"/>
    </location>
</feature>